<comment type="caution">
    <text evidence="1">The sequence shown here is derived from an EMBL/GenBank/DDBJ whole genome shotgun (WGS) entry which is preliminary data.</text>
</comment>
<dbReference type="AlphaFoldDB" id="A0A850H099"/>
<evidence type="ECO:0000313" key="2">
    <source>
        <dbReference type="Proteomes" id="UP000561438"/>
    </source>
</evidence>
<accession>A0A850H099</accession>
<sequence>MRRAHFLGFFAALLLSACHGDEVRMAALDAYDLSDMAVVNRLAIDLTAEEAGALKTYAIHHLATSAAFCGDVLVDKSGRTPETIGEAIDFTLEREARLAAERKGRDLSQFSPVARYRIALDKLIDARDTAINDREELLIAQEMGLLNATHNTVELDKLITRLEAQIAELRANPPA</sequence>
<organism evidence="1 2">
    <name type="scientific">Qipengyuania atrilutea</name>
    <dbReference type="NCBI Taxonomy" id="2744473"/>
    <lineage>
        <taxon>Bacteria</taxon>
        <taxon>Pseudomonadati</taxon>
        <taxon>Pseudomonadota</taxon>
        <taxon>Alphaproteobacteria</taxon>
        <taxon>Sphingomonadales</taxon>
        <taxon>Erythrobacteraceae</taxon>
        <taxon>Qipengyuania</taxon>
    </lineage>
</organism>
<proteinExistence type="predicted"/>
<evidence type="ECO:0000313" key="1">
    <source>
        <dbReference type="EMBL" id="NVD43930.1"/>
    </source>
</evidence>
<name>A0A850H099_9SPHN</name>
<dbReference type="PROSITE" id="PS51257">
    <property type="entry name" value="PROKAR_LIPOPROTEIN"/>
    <property type="match status" value="1"/>
</dbReference>
<dbReference type="EMBL" id="JABWGV010000001">
    <property type="protein sequence ID" value="NVD43930.1"/>
    <property type="molecule type" value="Genomic_DNA"/>
</dbReference>
<protein>
    <submittedName>
        <fullName evidence="1">Uncharacterized protein</fullName>
    </submittedName>
</protein>
<keyword evidence="2" id="KW-1185">Reference proteome</keyword>
<dbReference type="Proteomes" id="UP000561438">
    <property type="component" value="Unassembled WGS sequence"/>
</dbReference>
<reference evidence="1 2" key="1">
    <citation type="submission" date="2020-06" db="EMBL/GenBank/DDBJ databases">
        <title>Altererythrobacter sp. HHU K3-1.</title>
        <authorList>
            <person name="Zhang D."/>
            <person name="Xue H."/>
        </authorList>
    </citation>
    <scope>NUCLEOTIDE SEQUENCE [LARGE SCALE GENOMIC DNA]</scope>
    <source>
        <strain evidence="1 2">HHU K3-1</strain>
    </source>
</reference>
<gene>
    <name evidence="1" type="ORF">HUV48_02720</name>
</gene>